<organism evidence="5">
    <name type="scientific">uncultured bacterium contig00160</name>
    <dbReference type="NCBI Taxonomy" id="1181593"/>
    <lineage>
        <taxon>Bacteria</taxon>
        <taxon>environmental samples</taxon>
    </lineage>
</organism>
<dbReference type="GO" id="GO:0004615">
    <property type="term" value="F:phosphomannomutase activity"/>
    <property type="evidence" value="ECO:0007669"/>
    <property type="project" value="TreeGrafter"/>
</dbReference>
<feature type="domain" description="Alpha-D-phosphohexomutase alpha/beta/alpha" evidence="4">
    <location>
        <begin position="48"/>
        <end position="155"/>
    </location>
</feature>
<evidence type="ECO:0000313" key="5">
    <source>
        <dbReference type="EMBL" id="AGS54008.1"/>
    </source>
</evidence>
<reference evidence="5" key="1">
    <citation type="submission" date="2012-03" db="EMBL/GenBank/DDBJ databases">
        <title>Functional metagenomics reveals considerable lignocellulase gene clusters in the gut microbiome of a wood-feeding higher termite.</title>
        <authorList>
            <person name="Liu N."/>
        </authorList>
    </citation>
    <scope>NUCLEOTIDE SEQUENCE</scope>
</reference>
<proteinExistence type="inferred from homology"/>
<evidence type="ECO:0000256" key="3">
    <source>
        <dbReference type="ARBA" id="ARBA00022553"/>
    </source>
</evidence>
<dbReference type="AlphaFoldDB" id="A0A806K229"/>
<dbReference type="InterPro" id="IPR050060">
    <property type="entry name" value="Phosphoglucosamine_mutase"/>
</dbReference>
<dbReference type="Pfam" id="PF02878">
    <property type="entry name" value="PGM_PMM_I"/>
    <property type="match status" value="1"/>
</dbReference>
<evidence type="ECO:0000256" key="1">
    <source>
        <dbReference type="ARBA" id="ARBA00001946"/>
    </source>
</evidence>
<name>A0A806K229_9BACT</name>
<evidence type="ECO:0000256" key="2">
    <source>
        <dbReference type="ARBA" id="ARBA00010231"/>
    </source>
</evidence>
<dbReference type="SUPFAM" id="SSF53738">
    <property type="entry name" value="Phosphoglucomutase, first 3 domains"/>
    <property type="match status" value="1"/>
</dbReference>
<protein>
    <submittedName>
        <fullName evidence="5">Phosphohexose mutase family protein</fullName>
    </submittedName>
</protein>
<dbReference type="PANTHER" id="PTHR42946">
    <property type="entry name" value="PHOSPHOHEXOSE MUTASE"/>
    <property type="match status" value="1"/>
</dbReference>
<keyword evidence="3" id="KW-0597">Phosphoprotein</keyword>
<comment type="similarity">
    <text evidence="2">Belongs to the phosphohexose mutase family.</text>
</comment>
<evidence type="ECO:0000259" key="4">
    <source>
        <dbReference type="Pfam" id="PF02878"/>
    </source>
</evidence>
<dbReference type="PANTHER" id="PTHR42946:SF1">
    <property type="entry name" value="PHOSPHOGLUCOMUTASE (ALPHA-D-GLUCOSE-1,6-BISPHOSPHATE-DEPENDENT)"/>
    <property type="match status" value="1"/>
</dbReference>
<dbReference type="EMBL" id="JQ844269">
    <property type="protein sequence ID" value="AGS54008.1"/>
    <property type="molecule type" value="Genomic_DNA"/>
</dbReference>
<sequence>MVSKEEIFEALDKMILSVSGWRGVFALNGSEESTTDKIDESHRFISGAAALVFAEYLKNSQGKAKVLLGCDTRPTGKAIASAMVPVLLAADCEVCYAGFVAAPEIMAWARSCDKISGRTGFIYISASHNPIGHNGIKFGLTDGGVLAAEESLKLIKDFHFFWNLMIVLKK</sequence>
<accession>A0A806K229</accession>
<dbReference type="InterPro" id="IPR005844">
    <property type="entry name" value="A-D-PHexomutase_a/b/a-I"/>
</dbReference>
<dbReference type="GO" id="GO:0005975">
    <property type="term" value="P:carbohydrate metabolic process"/>
    <property type="evidence" value="ECO:0007669"/>
    <property type="project" value="InterPro"/>
</dbReference>
<dbReference type="Gene3D" id="3.40.120.10">
    <property type="entry name" value="Alpha-D-Glucose-1,6-Bisphosphate, subunit A, domain 3"/>
    <property type="match status" value="1"/>
</dbReference>
<comment type="cofactor">
    <cofactor evidence="1">
        <name>Mg(2+)</name>
        <dbReference type="ChEBI" id="CHEBI:18420"/>
    </cofactor>
</comment>
<dbReference type="InterPro" id="IPR016055">
    <property type="entry name" value="A-D-PHexomutase_a/b/a-I/II/III"/>
</dbReference>